<feature type="domain" description="RES" evidence="1">
    <location>
        <begin position="79"/>
        <end position="203"/>
    </location>
</feature>
<accession>A0ABV8SSD5</accession>
<reference evidence="3" key="1">
    <citation type="journal article" date="2019" name="Int. J. Syst. Evol. Microbiol.">
        <title>The Global Catalogue of Microorganisms (GCM) 10K type strain sequencing project: providing services to taxonomists for standard genome sequencing and annotation.</title>
        <authorList>
            <consortium name="The Broad Institute Genomics Platform"/>
            <consortium name="The Broad Institute Genome Sequencing Center for Infectious Disease"/>
            <person name="Wu L."/>
            <person name="Ma J."/>
        </authorList>
    </citation>
    <scope>NUCLEOTIDE SEQUENCE [LARGE SCALE GENOMIC DNA]</scope>
    <source>
        <strain evidence="3">CGMCC 1.10759</strain>
    </source>
</reference>
<evidence type="ECO:0000313" key="3">
    <source>
        <dbReference type="Proteomes" id="UP001595904"/>
    </source>
</evidence>
<sequence>MTAEPRAVTLRWQKMYRIVASRHPPVNVFENILPPQQRELGYFIEGLTNDRLRDESGEAPVMPDEDRVRGPGATIVMAPFTHTGFPSRFSDGSYGVYYAGHTLETAVRETVYHREIFMASTNESPCEVDMRAYVNRPVQPFLDVRSPRFEHLHHPDDYSPSQAFAKPLRDEGHWGLVFRSVRHEGGECVAAFKPQAVSIPVAGAALAYVWDGERIGKVYEKSEVLFDFSPPSDSEP</sequence>
<name>A0ABV8SSD5_9GAMM</name>
<proteinExistence type="predicted"/>
<dbReference type="SMART" id="SM00953">
    <property type="entry name" value="RES"/>
    <property type="match status" value="1"/>
</dbReference>
<dbReference type="Proteomes" id="UP001595904">
    <property type="component" value="Unassembled WGS sequence"/>
</dbReference>
<comment type="caution">
    <text evidence="2">The sequence shown here is derived from an EMBL/GenBank/DDBJ whole genome shotgun (WGS) entry which is preliminary data.</text>
</comment>
<keyword evidence="3" id="KW-1185">Reference proteome</keyword>
<organism evidence="2 3">
    <name type="scientific">Steroidobacter flavus</name>
    <dbReference type="NCBI Taxonomy" id="1842136"/>
    <lineage>
        <taxon>Bacteria</taxon>
        <taxon>Pseudomonadati</taxon>
        <taxon>Pseudomonadota</taxon>
        <taxon>Gammaproteobacteria</taxon>
        <taxon>Steroidobacterales</taxon>
        <taxon>Steroidobacteraceae</taxon>
        <taxon>Steroidobacter</taxon>
    </lineage>
</organism>
<evidence type="ECO:0000313" key="2">
    <source>
        <dbReference type="EMBL" id="MFC4310376.1"/>
    </source>
</evidence>
<dbReference type="InterPro" id="IPR014914">
    <property type="entry name" value="RES_dom"/>
</dbReference>
<protein>
    <submittedName>
        <fullName evidence="2">RES family NAD+ phosphorylase</fullName>
    </submittedName>
</protein>
<gene>
    <name evidence="2" type="ORF">ACFPN2_14885</name>
</gene>
<dbReference type="Pfam" id="PF08808">
    <property type="entry name" value="RES"/>
    <property type="match status" value="1"/>
</dbReference>
<dbReference type="EMBL" id="JBHSDU010000003">
    <property type="protein sequence ID" value="MFC4310376.1"/>
    <property type="molecule type" value="Genomic_DNA"/>
</dbReference>
<dbReference type="RefSeq" id="WP_380597821.1">
    <property type="nucleotide sequence ID" value="NZ_JBHSDU010000003.1"/>
</dbReference>
<evidence type="ECO:0000259" key="1">
    <source>
        <dbReference type="SMART" id="SM00953"/>
    </source>
</evidence>